<dbReference type="NCBIfam" id="TIGR01081">
    <property type="entry name" value="mpl"/>
    <property type="match status" value="1"/>
</dbReference>
<comment type="function">
    <text evidence="9">Reutilizes the intact tripeptide L-alanyl-gamma-D-glutamyl-meso-diaminopimelate by linking it to UDP-N-acetylmuramate.</text>
</comment>
<protein>
    <recommendedName>
        <fullName evidence="9">UDP-N-acetylmuramate--L-alanyl-gamma-D-glutamyl-meso-2,6-diaminoheptandioate ligase</fullName>
        <ecNumber evidence="9">6.3.2.45</ecNumber>
    </recommendedName>
    <alternativeName>
        <fullName evidence="9">Murein peptide ligase</fullName>
    </alternativeName>
    <alternativeName>
        <fullName evidence="9">UDP-N-acetylmuramate:L-alanyl-gamma-D-glutamyl-meso-diaminopimelate ligase</fullName>
    </alternativeName>
</protein>
<proteinExistence type="inferred from homology"/>
<dbReference type="InterPro" id="IPR000713">
    <property type="entry name" value="Mur_ligase_N"/>
</dbReference>
<dbReference type="PANTHER" id="PTHR43445:SF5">
    <property type="entry name" value="UDP-N-ACETYLMURAMATE--L-ALANYL-GAMMA-D-GLUTAMYL-MESO-2,6-DIAMINOHEPTANDIOATE LIGASE"/>
    <property type="match status" value="1"/>
</dbReference>
<evidence type="ECO:0000256" key="5">
    <source>
        <dbReference type="ARBA" id="ARBA00022960"/>
    </source>
</evidence>
<dbReference type="GO" id="GO:0106418">
    <property type="term" value="F:UDP-N-acetylmuramate-L-alanyl-gamma-D-glutamyl-meso-2,6-diaminoheptanedioate ligase activity"/>
    <property type="evidence" value="ECO:0007669"/>
    <property type="project" value="UniProtKB-EC"/>
</dbReference>
<dbReference type="SUPFAM" id="SSF53623">
    <property type="entry name" value="MurD-like peptide ligases, catalytic domain"/>
    <property type="match status" value="1"/>
</dbReference>
<dbReference type="Gene3D" id="3.40.50.720">
    <property type="entry name" value="NAD(P)-binding Rossmann-like Domain"/>
    <property type="match status" value="1"/>
</dbReference>
<dbReference type="Pfam" id="PF08245">
    <property type="entry name" value="Mur_ligase_M"/>
    <property type="match status" value="1"/>
</dbReference>
<feature type="domain" description="Mur ligase N-terminal catalytic" evidence="10">
    <location>
        <begin position="2"/>
        <end position="100"/>
    </location>
</feature>
<dbReference type="Pfam" id="PF02875">
    <property type="entry name" value="Mur_ligase_C"/>
    <property type="match status" value="1"/>
</dbReference>
<evidence type="ECO:0000256" key="3">
    <source>
        <dbReference type="ARBA" id="ARBA00022741"/>
    </source>
</evidence>
<evidence type="ECO:0000259" key="11">
    <source>
        <dbReference type="Pfam" id="PF02875"/>
    </source>
</evidence>
<comment type="similarity">
    <text evidence="9">Belongs to the MurCDEF family. Mpl subfamily.</text>
</comment>
<sequence>MHIHILGICGTFMGGLAAIAKQAGHRVTGCDANVYPPMSSQLEAMGIELTQGFGAEQVELNPDVYVIGNVVTRGKPLMEEILNRGLPYISGPQWLAENVLHERWVLAVAGTHGKTTTSSMLAWILEDAGLAPGFLIGGIPENFGVSARLPGAPRQDPASVSPFFVIEADEYDTAFFDKRSKFVHYRPRTAVLNNLEFDHADIFADLAAIETQFHHLVRTVPGNGRIVANGREASLDRVLARGCWTPVERFGGEGGWQVGAVDADGSFEVWLDGSVQGKVVWTQLGEHNRMNALAAIAAARHVGVPVADAIAALGRFRTVKRRMEVKGVVSGITVYDDFAHHPTAIATTVAGLRAKVGPDTRILAVLEPRSNTMKLGTMKGALPGSLADADRVFCYGANLGWSPAEALVPLGDKAQTFDDLDTLIAAVVAEARPGDQVLVMSNGGFGGIHGKLLARLGL</sequence>
<evidence type="ECO:0000256" key="2">
    <source>
        <dbReference type="ARBA" id="ARBA00022618"/>
    </source>
</evidence>
<keyword evidence="5 9" id="KW-0133">Cell shape</keyword>
<dbReference type="RefSeq" id="WP_289829471.1">
    <property type="nucleotide sequence ID" value="NZ_JAUEDK010000011.1"/>
</dbReference>
<keyword evidence="2 9" id="KW-0132">Cell division</keyword>
<comment type="catalytic activity">
    <reaction evidence="9">
        <text>UDP-N-acetyl-alpha-D-muramate + L-alanyl-gamma-D-glutamyl-meso-2,6-diaminopimelate + ATP = UDP-N-acetyl-alpha-D-muramoyl-L-alanyl-gamma-D-glutamyl-meso-2,6-diaminopimelate + ADP + phosphate + H(+)</text>
        <dbReference type="Rhea" id="RHEA:29563"/>
        <dbReference type="ChEBI" id="CHEBI:15378"/>
        <dbReference type="ChEBI" id="CHEBI:30616"/>
        <dbReference type="ChEBI" id="CHEBI:43474"/>
        <dbReference type="ChEBI" id="CHEBI:61401"/>
        <dbReference type="ChEBI" id="CHEBI:70757"/>
        <dbReference type="ChEBI" id="CHEBI:83905"/>
        <dbReference type="ChEBI" id="CHEBI:456216"/>
        <dbReference type="EC" id="6.3.2.45"/>
    </reaction>
</comment>
<keyword evidence="1 9" id="KW-0436">Ligase</keyword>
<keyword evidence="14" id="KW-1185">Reference proteome</keyword>
<evidence type="ECO:0000256" key="1">
    <source>
        <dbReference type="ARBA" id="ARBA00022598"/>
    </source>
</evidence>
<dbReference type="SUPFAM" id="SSF51984">
    <property type="entry name" value="MurCD N-terminal domain"/>
    <property type="match status" value="1"/>
</dbReference>
<gene>
    <name evidence="9 13" type="primary">mpl</name>
    <name evidence="13" type="ORF">QU481_08255</name>
</gene>
<dbReference type="InterPro" id="IPR013221">
    <property type="entry name" value="Mur_ligase_cen"/>
</dbReference>
<dbReference type="InterPro" id="IPR036565">
    <property type="entry name" value="Mur-like_cat_sf"/>
</dbReference>
<feature type="domain" description="Mur ligase C-terminal" evidence="11">
    <location>
        <begin position="321"/>
        <end position="443"/>
    </location>
</feature>
<comment type="caution">
    <text evidence="13">The sequence shown here is derived from an EMBL/GenBank/DDBJ whole genome shotgun (WGS) entry which is preliminary data.</text>
</comment>
<dbReference type="SUPFAM" id="SSF53244">
    <property type="entry name" value="MurD-like peptide ligases, peptide-binding domain"/>
    <property type="match status" value="1"/>
</dbReference>
<evidence type="ECO:0000259" key="12">
    <source>
        <dbReference type="Pfam" id="PF08245"/>
    </source>
</evidence>
<dbReference type="InterPro" id="IPR050061">
    <property type="entry name" value="MurCDEF_pg_biosynth"/>
</dbReference>
<evidence type="ECO:0000256" key="8">
    <source>
        <dbReference type="ARBA" id="ARBA00023316"/>
    </source>
</evidence>
<reference evidence="13" key="1">
    <citation type="submission" date="2023-06" db="EMBL/GenBank/DDBJ databases">
        <authorList>
            <person name="Zhang S."/>
        </authorList>
    </citation>
    <scope>NUCLEOTIDE SEQUENCE</scope>
    <source>
        <strain evidence="13">SG2303</strain>
    </source>
</reference>
<dbReference type="PANTHER" id="PTHR43445">
    <property type="entry name" value="UDP-N-ACETYLMURAMATE--L-ALANINE LIGASE-RELATED"/>
    <property type="match status" value="1"/>
</dbReference>
<dbReference type="EC" id="6.3.2.45" evidence="9"/>
<dbReference type="Gene3D" id="3.40.1190.10">
    <property type="entry name" value="Mur-like, catalytic domain"/>
    <property type="match status" value="1"/>
</dbReference>
<dbReference type="InterPro" id="IPR004101">
    <property type="entry name" value="Mur_ligase_C"/>
</dbReference>
<keyword evidence="9" id="KW-0460">Magnesium</keyword>
<evidence type="ECO:0000259" key="10">
    <source>
        <dbReference type="Pfam" id="PF01225"/>
    </source>
</evidence>
<comment type="cofactor">
    <cofactor evidence="9">
        <name>Mg(2+)</name>
        <dbReference type="ChEBI" id="CHEBI:18420"/>
    </cofactor>
</comment>
<keyword evidence="3 9" id="KW-0547">Nucleotide-binding</keyword>
<dbReference type="InterPro" id="IPR005757">
    <property type="entry name" value="Mpl"/>
</dbReference>
<evidence type="ECO:0000256" key="7">
    <source>
        <dbReference type="ARBA" id="ARBA00023306"/>
    </source>
</evidence>
<evidence type="ECO:0000256" key="4">
    <source>
        <dbReference type="ARBA" id="ARBA00022840"/>
    </source>
</evidence>
<feature type="domain" description="Mur ligase central" evidence="12">
    <location>
        <begin position="108"/>
        <end position="299"/>
    </location>
</feature>
<keyword evidence="4 9" id="KW-0067">ATP-binding</keyword>
<comment type="pathway">
    <text evidence="9">Cell wall biogenesis; peptidoglycan recycling.</text>
</comment>
<evidence type="ECO:0000256" key="9">
    <source>
        <dbReference type="HAMAP-Rule" id="MF_02020"/>
    </source>
</evidence>
<keyword evidence="8 9" id="KW-0961">Cell wall biogenesis/degradation</keyword>
<dbReference type="Proteomes" id="UP001168540">
    <property type="component" value="Unassembled WGS sequence"/>
</dbReference>
<feature type="binding site" evidence="9">
    <location>
        <begin position="110"/>
        <end position="116"/>
    </location>
    <ligand>
        <name>ATP</name>
        <dbReference type="ChEBI" id="CHEBI:30616"/>
    </ligand>
</feature>
<evidence type="ECO:0000256" key="6">
    <source>
        <dbReference type="ARBA" id="ARBA00022984"/>
    </source>
</evidence>
<name>A0ABT7XM70_9NEIS</name>
<keyword evidence="7 9" id="KW-0131">Cell cycle</keyword>
<keyword evidence="6 9" id="KW-0573">Peptidoglycan synthesis</keyword>
<organism evidence="13 14">
    <name type="scientific">Crenobacter oryzisoli</name>
    <dbReference type="NCBI Taxonomy" id="3056844"/>
    <lineage>
        <taxon>Bacteria</taxon>
        <taxon>Pseudomonadati</taxon>
        <taxon>Pseudomonadota</taxon>
        <taxon>Betaproteobacteria</taxon>
        <taxon>Neisseriales</taxon>
        <taxon>Neisseriaceae</taxon>
        <taxon>Crenobacter</taxon>
    </lineage>
</organism>
<evidence type="ECO:0000313" key="14">
    <source>
        <dbReference type="Proteomes" id="UP001168540"/>
    </source>
</evidence>
<accession>A0ABT7XM70</accession>
<dbReference type="Gene3D" id="3.90.190.20">
    <property type="entry name" value="Mur ligase, C-terminal domain"/>
    <property type="match status" value="1"/>
</dbReference>
<evidence type="ECO:0000313" key="13">
    <source>
        <dbReference type="EMBL" id="MDN0074884.1"/>
    </source>
</evidence>
<dbReference type="HAMAP" id="MF_02020">
    <property type="entry name" value="Mpl"/>
    <property type="match status" value="1"/>
</dbReference>
<dbReference type="InterPro" id="IPR036615">
    <property type="entry name" value="Mur_ligase_C_dom_sf"/>
</dbReference>
<dbReference type="EMBL" id="JAUEDK010000011">
    <property type="protein sequence ID" value="MDN0074884.1"/>
    <property type="molecule type" value="Genomic_DNA"/>
</dbReference>
<dbReference type="Pfam" id="PF01225">
    <property type="entry name" value="Mur_ligase"/>
    <property type="match status" value="1"/>
</dbReference>